<dbReference type="PANTHER" id="PTHR46865">
    <property type="entry name" value="OXIDOREDUCTASE-RELATED"/>
    <property type="match status" value="1"/>
</dbReference>
<evidence type="ECO:0000313" key="2">
    <source>
        <dbReference type="EMBL" id="KXX86274.1"/>
    </source>
</evidence>
<keyword evidence="2" id="KW-0503">Monooxygenase</keyword>
<dbReference type="EMBL" id="LOMT01000148">
    <property type="protein sequence ID" value="KXX86274.1"/>
    <property type="molecule type" value="Genomic_DNA"/>
</dbReference>
<dbReference type="RefSeq" id="WP_000866095.1">
    <property type="nucleotide sequence ID" value="NZ_CAKJVO010000016.1"/>
</dbReference>
<name>A0A150AVV2_BACCE</name>
<dbReference type="InterPro" id="IPR036188">
    <property type="entry name" value="FAD/NAD-bd_sf"/>
</dbReference>
<proteinExistence type="predicted"/>
<accession>A0A150AVV2</accession>
<evidence type="ECO:0000259" key="1">
    <source>
        <dbReference type="Pfam" id="PF01494"/>
    </source>
</evidence>
<dbReference type="Pfam" id="PF01494">
    <property type="entry name" value="FAD_binding_3"/>
    <property type="match status" value="1"/>
</dbReference>
<dbReference type="PATRIC" id="fig|1396.446.peg.3332"/>
<dbReference type="SUPFAM" id="SSF51905">
    <property type="entry name" value="FAD/NAD(P)-binding domain"/>
    <property type="match status" value="1"/>
</dbReference>
<dbReference type="Proteomes" id="UP000075591">
    <property type="component" value="Unassembled WGS sequence"/>
</dbReference>
<evidence type="ECO:0000313" key="3">
    <source>
        <dbReference type="EMBL" id="OKA32422.1"/>
    </source>
</evidence>
<comment type="caution">
    <text evidence="2">The sequence shown here is derived from an EMBL/GenBank/DDBJ whole genome shotgun (WGS) entry which is preliminary data.</text>
</comment>
<dbReference type="EMBL" id="MPON01000022">
    <property type="protein sequence ID" value="OKA32422.1"/>
    <property type="molecule type" value="Genomic_DNA"/>
</dbReference>
<reference evidence="2 4" key="1">
    <citation type="submission" date="2015-12" db="EMBL/GenBank/DDBJ databases">
        <title>Bacillus cereus Group isolate.</title>
        <authorList>
            <person name="Kovac J."/>
        </authorList>
    </citation>
    <scope>NUCLEOTIDE SEQUENCE [LARGE SCALE GENOMIC DNA]</scope>
    <source>
        <strain evidence="2 4">FSL W8-0275</strain>
    </source>
</reference>
<organism evidence="2 4">
    <name type="scientific">Bacillus cereus</name>
    <dbReference type="NCBI Taxonomy" id="1396"/>
    <lineage>
        <taxon>Bacteria</taxon>
        <taxon>Bacillati</taxon>
        <taxon>Bacillota</taxon>
        <taxon>Bacilli</taxon>
        <taxon>Bacillales</taxon>
        <taxon>Bacillaceae</taxon>
        <taxon>Bacillus</taxon>
        <taxon>Bacillus cereus group</taxon>
    </lineage>
</organism>
<dbReference type="PRINTS" id="PR00420">
    <property type="entry name" value="RNGMNOXGNASE"/>
</dbReference>
<evidence type="ECO:0000313" key="4">
    <source>
        <dbReference type="Proteomes" id="UP000075591"/>
    </source>
</evidence>
<dbReference type="AlphaFoldDB" id="A0A150AVV2"/>
<reference evidence="3 5" key="2">
    <citation type="submission" date="2016-11" db="EMBL/GenBank/DDBJ databases">
        <title>Identification of Bacillus cereus isolated from egg-white.</title>
        <authorList>
            <person name="Soni A."/>
            <person name="Oey I."/>
            <person name="Silcock P."/>
            <person name="Bremer P."/>
        </authorList>
    </citation>
    <scope>NUCLEOTIDE SEQUENCE [LARGE SCALE GENOMIC DNA]</scope>
    <source>
        <strain evidence="3 5">NZAS03</strain>
    </source>
</reference>
<gene>
    <name evidence="2" type="ORF">AT274_10210</name>
    <name evidence="3" type="ORF">BJR07_28485</name>
</gene>
<feature type="domain" description="FAD-binding" evidence="1">
    <location>
        <begin position="2"/>
        <end position="314"/>
    </location>
</feature>
<dbReference type="Proteomes" id="UP000186535">
    <property type="component" value="Unassembled WGS sequence"/>
</dbReference>
<dbReference type="PANTHER" id="PTHR46865:SF2">
    <property type="entry name" value="MONOOXYGENASE"/>
    <property type="match status" value="1"/>
</dbReference>
<evidence type="ECO:0000313" key="5">
    <source>
        <dbReference type="Proteomes" id="UP000186535"/>
    </source>
</evidence>
<dbReference type="InterPro" id="IPR051704">
    <property type="entry name" value="FAD_aromatic-hydroxylase"/>
</dbReference>
<dbReference type="Gene3D" id="3.50.50.60">
    <property type="entry name" value="FAD/NAD(P)-binding domain"/>
    <property type="match status" value="1"/>
</dbReference>
<protein>
    <submittedName>
        <fullName evidence="2">Monooxygenase</fullName>
    </submittedName>
</protein>
<sequence length="388" mass="44476">MKVLISGGGIAGLTLANCLLSNGFSPTIIEKAHSFRSIGSVISLRGDAIFVLDKLGLLEQVKKNGVIVEMRQFVDKGGQELRKIDFRKFHIQQGGSISIHRFILHEILYESIRNSIDVNFNTTIHSFHQNSDQVEVTFHDGRKESFDLVIGADGIHSVTRNLLMKEQYMKQLDIGFSVFTIPRPTLIPEKLKQNQTLETLLPGCYIHCGMDDTYIWGMFIYKNKHREQFHNKNNKEFLLELCKDIEWGIRDVIESINNENLIFQDQMTLVQLPQWSDGRIVLLGDAAHAMTFMSGTGGGKSMLGAYKLTQELIHCPSHKEAFYNYESYLKYEIEKIQKKSIKAANFSSSDSHIMRYFKVAMLKYFPTVLMNSILKKLFIVKPQNYYNL</sequence>
<dbReference type="GO" id="GO:0071949">
    <property type="term" value="F:FAD binding"/>
    <property type="evidence" value="ECO:0007669"/>
    <property type="project" value="InterPro"/>
</dbReference>
<keyword evidence="2" id="KW-0560">Oxidoreductase</keyword>
<dbReference type="GO" id="GO:0004497">
    <property type="term" value="F:monooxygenase activity"/>
    <property type="evidence" value="ECO:0007669"/>
    <property type="project" value="UniProtKB-KW"/>
</dbReference>
<dbReference type="InterPro" id="IPR002938">
    <property type="entry name" value="FAD-bd"/>
</dbReference>